<dbReference type="Proteomes" id="UP001189756">
    <property type="component" value="Unassembled WGS sequence"/>
</dbReference>
<evidence type="ECO:0000313" key="2">
    <source>
        <dbReference type="Proteomes" id="UP001189756"/>
    </source>
</evidence>
<protein>
    <submittedName>
        <fullName evidence="1">Uncharacterized protein</fullName>
    </submittedName>
</protein>
<accession>A0AAD2F350</accession>
<reference evidence="1" key="1">
    <citation type="submission" date="2023-07" db="EMBL/GenBank/DDBJ databases">
        <authorList>
            <person name="Peeters C."/>
        </authorList>
    </citation>
    <scope>NUCLEOTIDE SEQUENCE</scope>
    <source>
        <strain evidence="1">R-77560</strain>
    </source>
</reference>
<name>A0AAD2F350_9RALS</name>
<dbReference type="AlphaFoldDB" id="A0AAD2F350"/>
<gene>
    <name evidence="1" type="ORF">R77560_04055</name>
</gene>
<evidence type="ECO:0000313" key="1">
    <source>
        <dbReference type="EMBL" id="CAJ0804327.1"/>
    </source>
</evidence>
<sequence>MQNTITDKQIEVAARAIAARRANAAQLSPEQFYEAHQGDLTRDARAALEAAALSPIAPRVCNTCHGTGVHKAHNWTTGNMEDRECHACSANVSAVAVTAQPETSDRQWLLKLAGLKRSEILGGEWTTVGAETSLFDLLDEHLRANPSALDSESTGLPLVWTDERIKAAAHRLWLLEGQGLRKQSDYEQELQSILAGAPAEPQDAQERSDARSEPTQQLVALAAVPAVASEELVFVPRGLLTSACDIIRRAGYADNCVTLKGLRTAALQPSTQQQAGPNALRPDFTGIEDMRIGDMTPAQRDDSKELWLRNNLGFMTDYYHEHLQFLLRRLDEARTLATSARPSGDELQAVRDMLEDARAELDMVRKALGVGDEPHQSLAERTLQAALKAGHAAPGKDTERLDAIEAGIELSRRVNPDSWTARPLFKSWPKGAEFQTAREAIDFAIKLNQH</sequence>
<organism evidence="1 2">
    <name type="scientific">Ralstonia thomasii</name>
    <dbReference type="NCBI Taxonomy" id="3058596"/>
    <lineage>
        <taxon>Bacteria</taxon>
        <taxon>Pseudomonadati</taxon>
        <taxon>Pseudomonadota</taxon>
        <taxon>Betaproteobacteria</taxon>
        <taxon>Burkholderiales</taxon>
        <taxon>Burkholderiaceae</taxon>
        <taxon>Ralstonia</taxon>
    </lineage>
</organism>
<comment type="caution">
    <text evidence="1">The sequence shown here is derived from an EMBL/GenBank/DDBJ whole genome shotgun (WGS) entry which is preliminary data.</text>
</comment>
<proteinExistence type="predicted"/>
<dbReference type="EMBL" id="CATZAZ010000011">
    <property type="protein sequence ID" value="CAJ0804327.1"/>
    <property type="molecule type" value="Genomic_DNA"/>
</dbReference>